<accession>X6P9L2</accession>
<dbReference type="PANTHER" id="PTHR10366:SF564">
    <property type="entry name" value="STEROL-4-ALPHA-CARBOXYLATE 3-DEHYDROGENASE, DECARBOXYLATING"/>
    <property type="match status" value="1"/>
</dbReference>
<dbReference type="InterPro" id="IPR050425">
    <property type="entry name" value="NAD(P)_dehydrat-like"/>
</dbReference>
<dbReference type="OrthoDB" id="2735536at2759"/>
<evidence type="ECO:0000313" key="4">
    <source>
        <dbReference type="EMBL" id="ETO35235.1"/>
    </source>
</evidence>
<dbReference type="InterPro" id="IPR001509">
    <property type="entry name" value="Epimerase_deHydtase"/>
</dbReference>
<dbReference type="Proteomes" id="UP000023152">
    <property type="component" value="Unassembled WGS sequence"/>
</dbReference>
<proteinExistence type="inferred from homology"/>
<evidence type="ECO:0000313" key="5">
    <source>
        <dbReference type="Proteomes" id="UP000023152"/>
    </source>
</evidence>
<dbReference type="AlphaFoldDB" id="X6P9L2"/>
<dbReference type="InterPro" id="IPR036291">
    <property type="entry name" value="NAD(P)-bd_dom_sf"/>
</dbReference>
<reference evidence="4 5" key="1">
    <citation type="journal article" date="2013" name="Curr. Biol.">
        <title>The Genome of the Foraminiferan Reticulomyxa filosa.</title>
        <authorList>
            <person name="Glockner G."/>
            <person name="Hulsmann N."/>
            <person name="Schleicher M."/>
            <person name="Noegel A.A."/>
            <person name="Eichinger L."/>
            <person name="Gallinger C."/>
            <person name="Pawlowski J."/>
            <person name="Sierra R."/>
            <person name="Euteneuer U."/>
            <person name="Pillet L."/>
            <person name="Moustafa A."/>
            <person name="Platzer M."/>
            <person name="Groth M."/>
            <person name="Szafranski K."/>
            <person name="Schliwa M."/>
        </authorList>
    </citation>
    <scope>NUCLEOTIDE SEQUENCE [LARGE SCALE GENOMIC DNA]</scope>
</reference>
<gene>
    <name evidence="4" type="ORF">RFI_01828</name>
</gene>
<comment type="caution">
    <text evidence="4">The sequence shown here is derived from an EMBL/GenBank/DDBJ whole genome shotgun (WGS) entry which is preliminary data.</text>
</comment>
<dbReference type="OMA" id="AWYAMSK"/>
<organism evidence="4 5">
    <name type="scientific">Reticulomyxa filosa</name>
    <dbReference type="NCBI Taxonomy" id="46433"/>
    <lineage>
        <taxon>Eukaryota</taxon>
        <taxon>Sar</taxon>
        <taxon>Rhizaria</taxon>
        <taxon>Retaria</taxon>
        <taxon>Foraminifera</taxon>
        <taxon>Monothalamids</taxon>
        <taxon>Reticulomyxidae</taxon>
        <taxon>Reticulomyxa</taxon>
    </lineage>
</organism>
<name>X6P9L2_RETFI</name>
<evidence type="ECO:0000259" key="3">
    <source>
        <dbReference type="Pfam" id="PF01370"/>
    </source>
</evidence>
<evidence type="ECO:0000256" key="2">
    <source>
        <dbReference type="ARBA" id="ARBA00023445"/>
    </source>
</evidence>
<dbReference type="SUPFAM" id="SSF51735">
    <property type="entry name" value="NAD(P)-binding Rossmann-fold domains"/>
    <property type="match status" value="1"/>
</dbReference>
<dbReference type="GO" id="GO:0016616">
    <property type="term" value="F:oxidoreductase activity, acting on the CH-OH group of donors, NAD or NADP as acceptor"/>
    <property type="evidence" value="ECO:0007669"/>
    <property type="project" value="TreeGrafter"/>
</dbReference>
<dbReference type="Pfam" id="PF01370">
    <property type="entry name" value="Epimerase"/>
    <property type="match status" value="1"/>
</dbReference>
<protein>
    <recommendedName>
        <fullName evidence="3">NAD-dependent epimerase/dehydratase domain-containing protein</fullName>
    </recommendedName>
</protein>
<comment type="similarity">
    <text evidence="2">Belongs to the NAD(P)-dependent epimerase/dehydratase family. Dihydroflavonol-4-reductase subfamily.</text>
</comment>
<feature type="domain" description="NAD-dependent epimerase/dehydratase" evidence="3">
    <location>
        <begin position="13"/>
        <end position="258"/>
    </location>
</feature>
<dbReference type="Gene3D" id="3.40.50.720">
    <property type="entry name" value="NAD(P)-binding Rossmann-like Domain"/>
    <property type="match status" value="1"/>
</dbReference>
<sequence length="415" mass="46709">MAEYTIVGDMPLVLVTGASGFIASHIIQQLCSEGYRVRGTVRNRKKCDLSHLLTGDKNDIELIECDLNSDKNWRKAVEKCDYVIHTAGILPSFRGAKKTQEDFLTPTIQGMQRILNACLQSRSVKKLVYTSTNGAMEALPSADPNTSCVFVSPEIWTDVTKPHVSFYAKSKTLAEKLAFDFVAKHNYPFQVVSIAPTLTLGPVLAPRFPESLSAIALLFNKHTAIPKIHYSICDVRDVASAHIAALTCDKANGKRYLICSDSIWYADIAKYLHFEFGTKGFIVSQRFEPYEYFVKKTSDSAFIRNLVLPMYGKLRVCDSKSTGSDLRVVHRPIRDVLFDSIKVSKCKICVCILNFDQGQIKCLKSFLFLFLTRKNNNKNTLTNNINFFVQILPQRKARIIGSPSVHFAKKKKKKN</sequence>
<dbReference type="PANTHER" id="PTHR10366">
    <property type="entry name" value="NAD DEPENDENT EPIMERASE/DEHYDRATASE"/>
    <property type="match status" value="1"/>
</dbReference>
<dbReference type="EMBL" id="ASPP01001824">
    <property type="protein sequence ID" value="ETO35235.1"/>
    <property type="molecule type" value="Genomic_DNA"/>
</dbReference>
<keyword evidence="5" id="KW-1185">Reference proteome</keyword>
<keyword evidence="1" id="KW-0560">Oxidoreductase</keyword>
<evidence type="ECO:0000256" key="1">
    <source>
        <dbReference type="ARBA" id="ARBA00023002"/>
    </source>
</evidence>